<protein>
    <submittedName>
        <fullName evidence="2">Uncharacterized protein</fullName>
    </submittedName>
</protein>
<proteinExistence type="predicted"/>
<accession>A0ABW0SJ37</accession>
<reference evidence="3" key="1">
    <citation type="journal article" date="2019" name="Int. J. Syst. Evol. Microbiol.">
        <title>The Global Catalogue of Microorganisms (GCM) 10K type strain sequencing project: providing services to taxonomists for standard genome sequencing and annotation.</title>
        <authorList>
            <consortium name="The Broad Institute Genomics Platform"/>
            <consortium name="The Broad Institute Genome Sequencing Center for Infectious Disease"/>
            <person name="Wu L."/>
            <person name="Ma J."/>
        </authorList>
    </citation>
    <scope>NUCLEOTIDE SEQUENCE [LARGE SCALE GENOMIC DNA]</scope>
    <source>
        <strain evidence="3">KACC 11407</strain>
    </source>
</reference>
<keyword evidence="3" id="KW-1185">Reference proteome</keyword>
<evidence type="ECO:0000313" key="3">
    <source>
        <dbReference type="Proteomes" id="UP001596036"/>
    </source>
</evidence>
<keyword evidence="1" id="KW-1133">Transmembrane helix</keyword>
<evidence type="ECO:0000256" key="1">
    <source>
        <dbReference type="SAM" id="Phobius"/>
    </source>
</evidence>
<dbReference type="EMBL" id="JBHSNM010000001">
    <property type="protein sequence ID" value="MFC5568714.1"/>
    <property type="molecule type" value="Genomic_DNA"/>
</dbReference>
<comment type="caution">
    <text evidence="2">The sequence shown here is derived from an EMBL/GenBank/DDBJ whole genome shotgun (WGS) entry which is preliminary data.</text>
</comment>
<keyword evidence="1" id="KW-0812">Transmembrane</keyword>
<gene>
    <name evidence="2" type="ORF">ACFPN1_01380</name>
</gene>
<dbReference type="Proteomes" id="UP001596036">
    <property type="component" value="Unassembled WGS sequence"/>
</dbReference>
<sequence>MAKLVARDRPTVAAEWGSFLVLGVFALCETAAAVAALPGTESGLRWYKAINFLSLPSVYIGTGLWCSTSPRTCRRR</sequence>
<dbReference type="RefSeq" id="WP_386752343.1">
    <property type="nucleotide sequence ID" value="NZ_JBHSNM010000001.1"/>
</dbReference>
<evidence type="ECO:0000313" key="2">
    <source>
        <dbReference type="EMBL" id="MFC5568714.1"/>
    </source>
</evidence>
<name>A0ABW0SJ37_9GAMM</name>
<feature type="transmembrane region" description="Helical" evidence="1">
    <location>
        <begin position="46"/>
        <end position="66"/>
    </location>
</feature>
<keyword evidence="1" id="KW-0472">Membrane</keyword>
<organism evidence="2 3">
    <name type="scientific">Lysobacter yangpyeongensis</name>
    <dbReference type="NCBI Taxonomy" id="346182"/>
    <lineage>
        <taxon>Bacteria</taxon>
        <taxon>Pseudomonadati</taxon>
        <taxon>Pseudomonadota</taxon>
        <taxon>Gammaproteobacteria</taxon>
        <taxon>Lysobacterales</taxon>
        <taxon>Lysobacteraceae</taxon>
        <taxon>Lysobacter</taxon>
    </lineage>
</organism>